<feature type="transmembrane region" description="Helical" evidence="8">
    <location>
        <begin position="133"/>
        <end position="158"/>
    </location>
</feature>
<gene>
    <name evidence="10" type="ORF">TWF481_010856</name>
</gene>
<feature type="transmembrane region" description="Helical" evidence="8">
    <location>
        <begin position="418"/>
        <end position="436"/>
    </location>
</feature>
<keyword evidence="2" id="KW-0813">Transport</keyword>
<evidence type="ECO:0000256" key="3">
    <source>
        <dbReference type="ARBA" id="ARBA00022692"/>
    </source>
</evidence>
<feature type="transmembrane region" description="Helical" evidence="8">
    <location>
        <begin position="392"/>
        <end position="412"/>
    </location>
</feature>
<keyword evidence="4" id="KW-0029">Amino-acid transport</keyword>
<feature type="transmembrane region" description="Helical" evidence="8">
    <location>
        <begin position="347"/>
        <end position="372"/>
    </location>
</feature>
<dbReference type="PROSITE" id="PS00218">
    <property type="entry name" value="AMINO_ACID_PERMEASE_1"/>
    <property type="match status" value="1"/>
</dbReference>
<dbReference type="PIRSF" id="PIRSF006060">
    <property type="entry name" value="AA_transporter"/>
    <property type="match status" value="1"/>
</dbReference>
<feature type="transmembrane region" description="Helical" evidence="8">
    <location>
        <begin position="288"/>
        <end position="309"/>
    </location>
</feature>
<feature type="transmembrane region" description="Helical" evidence="8">
    <location>
        <begin position="468"/>
        <end position="494"/>
    </location>
</feature>
<evidence type="ECO:0000313" key="11">
    <source>
        <dbReference type="Proteomes" id="UP001370758"/>
    </source>
</evidence>
<dbReference type="Pfam" id="PF00324">
    <property type="entry name" value="AA_permease"/>
    <property type="match status" value="1"/>
</dbReference>
<accession>A0AAV9W271</accession>
<feature type="domain" description="Amino acid permease/ SLC12A" evidence="9">
    <location>
        <begin position="55"/>
        <end position="521"/>
    </location>
</feature>
<feature type="transmembrane region" description="Helical" evidence="8">
    <location>
        <begin position="164"/>
        <end position="184"/>
    </location>
</feature>
<dbReference type="GO" id="GO:0015171">
    <property type="term" value="F:amino acid transmembrane transporter activity"/>
    <property type="evidence" value="ECO:0007669"/>
    <property type="project" value="TreeGrafter"/>
</dbReference>
<feature type="transmembrane region" description="Helical" evidence="8">
    <location>
        <begin position="58"/>
        <end position="77"/>
    </location>
</feature>
<dbReference type="GO" id="GO:0016020">
    <property type="term" value="C:membrane"/>
    <property type="evidence" value="ECO:0007669"/>
    <property type="project" value="UniProtKB-SubCell"/>
</dbReference>
<dbReference type="Gene3D" id="1.20.1740.10">
    <property type="entry name" value="Amino acid/polyamine transporter I"/>
    <property type="match status" value="1"/>
</dbReference>
<dbReference type="EMBL" id="JAVHJL010000007">
    <property type="protein sequence ID" value="KAK6500512.1"/>
    <property type="molecule type" value="Genomic_DNA"/>
</dbReference>
<dbReference type="InterPro" id="IPR004840">
    <property type="entry name" value="Amino_acid_permease_CS"/>
</dbReference>
<comment type="caution">
    <text evidence="10">The sequence shown here is derived from an EMBL/GenBank/DDBJ whole genome shotgun (WGS) entry which is preliminary data.</text>
</comment>
<feature type="transmembrane region" description="Helical" evidence="8">
    <location>
        <begin position="500"/>
        <end position="519"/>
    </location>
</feature>
<dbReference type="PANTHER" id="PTHR43341:SF15">
    <property type="entry name" value="GENERAL AMINO ACID PERMEASE AGP2"/>
    <property type="match status" value="1"/>
</dbReference>
<evidence type="ECO:0000256" key="1">
    <source>
        <dbReference type="ARBA" id="ARBA00004141"/>
    </source>
</evidence>
<feature type="region of interest" description="Disordered" evidence="7">
    <location>
        <begin position="570"/>
        <end position="596"/>
    </location>
</feature>
<evidence type="ECO:0000256" key="8">
    <source>
        <dbReference type="SAM" id="Phobius"/>
    </source>
</evidence>
<dbReference type="Proteomes" id="UP001370758">
    <property type="component" value="Unassembled WGS sequence"/>
</dbReference>
<sequence length="596" mass="65282">MSSNYISQGTGTASEKSSGSTTDVVVGVAESVNTGDQADVLRAHDTTHRQLKERHVQLIGIGGTIGTALFVAIGRGLALGGPASLFLGFTLWSTVVLCVNNCLAEMVSYLPISSPFIRFAGRFVDEAFGVATGYNFFIFEAMMVPFEIVATTFILSFWPGSAAIHPAIIISIIIVVYALANMFTVKWYGEAEFWMALGKVILIVGLLIFTFVTMLGANPLHDRFGFRYWKDPGAFAEFYHTGNLGRFMGFLACFIQASFTIAGPDYVAMAAGETQNPRKTLPRAFKGVFFRLTTFFVLGSLAVGVLVPYNSQELVDIYILGKPTAGAAGSPYVLAMKRLQIGVLPNIVNALVFTSALSAGNSYVFCASRCLFGLALEGKAPKVFTRTNKVGVPIYCVGLVMCFSLLAFLQLSAGTAKVLNWFIGLVTSSQLMNYAVCSFTYIKFHRACVAQGLDRQAKLPFCGMFQPYAAYYSLFFTFIMTFVGGFTVFLPGFWSVPTFFFSYTMPFMFPVIFFAWKFAKGTTWMRSKDVDLVEGLDEIEAYEKTIPEKEKKAGATGAFEKVQQKLFRRVKRTKAGQGSNVEESKLGKGTGEKSLE</sequence>
<evidence type="ECO:0000313" key="10">
    <source>
        <dbReference type="EMBL" id="KAK6500512.1"/>
    </source>
</evidence>
<comment type="subcellular location">
    <subcellularLocation>
        <location evidence="1">Membrane</location>
        <topology evidence="1">Multi-pass membrane protein</topology>
    </subcellularLocation>
</comment>
<evidence type="ECO:0000256" key="5">
    <source>
        <dbReference type="ARBA" id="ARBA00022989"/>
    </source>
</evidence>
<feature type="transmembrane region" description="Helical" evidence="8">
    <location>
        <begin position="247"/>
        <end position="267"/>
    </location>
</feature>
<protein>
    <recommendedName>
        <fullName evidence="9">Amino acid permease/ SLC12A domain-containing protein</fullName>
    </recommendedName>
</protein>
<reference evidence="10 11" key="1">
    <citation type="submission" date="2023-08" db="EMBL/GenBank/DDBJ databases">
        <authorList>
            <person name="Palmer J.M."/>
        </authorList>
    </citation>
    <scope>NUCLEOTIDE SEQUENCE [LARGE SCALE GENOMIC DNA]</scope>
    <source>
        <strain evidence="10 11">TWF481</strain>
    </source>
</reference>
<dbReference type="PANTHER" id="PTHR43341">
    <property type="entry name" value="AMINO ACID PERMEASE"/>
    <property type="match status" value="1"/>
</dbReference>
<dbReference type="AlphaFoldDB" id="A0AAV9W271"/>
<feature type="region of interest" description="Disordered" evidence="7">
    <location>
        <begin position="1"/>
        <end position="21"/>
    </location>
</feature>
<evidence type="ECO:0000256" key="6">
    <source>
        <dbReference type="ARBA" id="ARBA00023136"/>
    </source>
</evidence>
<organism evidence="10 11">
    <name type="scientific">Arthrobotrys musiformis</name>
    <dbReference type="NCBI Taxonomy" id="47236"/>
    <lineage>
        <taxon>Eukaryota</taxon>
        <taxon>Fungi</taxon>
        <taxon>Dikarya</taxon>
        <taxon>Ascomycota</taxon>
        <taxon>Pezizomycotina</taxon>
        <taxon>Orbiliomycetes</taxon>
        <taxon>Orbiliales</taxon>
        <taxon>Orbiliaceae</taxon>
        <taxon>Arthrobotrys</taxon>
    </lineage>
</organism>
<name>A0AAV9W271_9PEZI</name>
<dbReference type="InterPro" id="IPR050524">
    <property type="entry name" value="APC_YAT"/>
</dbReference>
<dbReference type="InterPro" id="IPR004841">
    <property type="entry name" value="AA-permease/SLC12A_dom"/>
</dbReference>
<evidence type="ECO:0000256" key="7">
    <source>
        <dbReference type="SAM" id="MobiDB-lite"/>
    </source>
</evidence>
<evidence type="ECO:0000256" key="4">
    <source>
        <dbReference type="ARBA" id="ARBA00022970"/>
    </source>
</evidence>
<evidence type="ECO:0000256" key="2">
    <source>
        <dbReference type="ARBA" id="ARBA00022448"/>
    </source>
</evidence>
<keyword evidence="6 8" id="KW-0472">Membrane</keyword>
<feature type="compositionally biased region" description="Basic and acidic residues" evidence="7">
    <location>
        <begin position="582"/>
        <end position="596"/>
    </location>
</feature>
<evidence type="ECO:0000259" key="9">
    <source>
        <dbReference type="Pfam" id="PF00324"/>
    </source>
</evidence>
<dbReference type="FunFam" id="1.20.1740.10:FF:000006">
    <property type="entry name" value="General amino acid permease"/>
    <property type="match status" value="1"/>
</dbReference>
<feature type="transmembrane region" description="Helical" evidence="8">
    <location>
        <begin position="196"/>
        <end position="217"/>
    </location>
</feature>
<keyword evidence="5 8" id="KW-1133">Transmembrane helix</keyword>
<keyword evidence="3 8" id="KW-0812">Transmembrane</keyword>
<proteinExistence type="predicted"/>
<feature type="compositionally biased region" description="Polar residues" evidence="7">
    <location>
        <begin position="1"/>
        <end position="16"/>
    </location>
</feature>
<keyword evidence="11" id="KW-1185">Reference proteome</keyword>